<gene>
    <name evidence="4" type="ORF">SCUD_LOCUS741</name>
</gene>
<name>A0A183JDH8_9TREM</name>
<dbReference type="GO" id="GO:0005634">
    <property type="term" value="C:nucleus"/>
    <property type="evidence" value="ECO:0007669"/>
    <property type="project" value="UniProtKB-SubCell"/>
</dbReference>
<proteinExistence type="inferred from homology"/>
<evidence type="ECO:0000313" key="5">
    <source>
        <dbReference type="Proteomes" id="UP000279833"/>
    </source>
</evidence>
<dbReference type="PANTHER" id="PTHR16771:SF0">
    <property type="entry name" value="26S PROTEASOME COMPLEX SUBUNIT SEM1"/>
    <property type="match status" value="1"/>
</dbReference>
<comment type="subcellular location">
    <subcellularLocation>
        <location evidence="2">Nucleus</location>
    </subcellularLocation>
</comment>
<dbReference type="Pfam" id="PF05160">
    <property type="entry name" value="DSS1_SEM1"/>
    <property type="match status" value="1"/>
</dbReference>
<protein>
    <recommendedName>
        <fullName evidence="2">26S proteasome complex subunit SEM1</fullName>
    </recommendedName>
</protein>
<reference evidence="6" key="1">
    <citation type="submission" date="2016-06" db="UniProtKB">
        <authorList>
            <consortium name="WormBaseParasite"/>
        </authorList>
    </citation>
    <scope>IDENTIFICATION</scope>
</reference>
<evidence type="ECO:0000256" key="2">
    <source>
        <dbReference type="RuleBase" id="RU369057"/>
    </source>
</evidence>
<dbReference type="WBParaSite" id="SCUD_0000074001-mRNA-1">
    <property type="protein sequence ID" value="SCUD_0000074001-mRNA-1"/>
    <property type="gene ID" value="SCUD_0000074001"/>
</dbReference>
<dbReference type="InterPro" id="IPR007834">
    <property type="entry name" value="DSS1_SEM1"/>
</dbReference>
<dbReference type="GO" id="GO:0043248">
    <property type="term" value="P:proteasome assembly"/>
    <property type="evidence" value="ECO:0007669"/>
    <property type="project" value="UniProtKB-UniRule"/>
</dbReference>
<dbReference type="SMART" id="SM01385">
    <property type="entry name" value="DSS1_SEM1"/>
    <property type="match status" value="1"/>
</dbReference>
<dbReference type="GO" id="GO:0000724">
    <property type="term" value="P:double-strand break repair via homologous recombination"/>
    <property type="evidence" value="ECO:0007669"/>
    <property type="project" value="TreeGrafter"/>
</dbReference>
<feature type="region of interest" description="Disordered" evidence="3">
    <location>
        <begin position="1"/>
        <end position="25"/>
    </location>
</feature>
<dbReference type="AlphaFoldDB" id="A0A183JDH8"/>
<organism evidence="6">
    <name type="scientific">Schistosoma curassoni</name>
    <dbReference type="NCBI Taxonomy" id="6186"/>
    <lineage>
        <taxon>Eukaryota</taxon>
        <taxon>Metazoa</taxon>
        <taxon>Spiralia</taxon>
        <taxon>Lophotrochozoa</taxon>
        <taxon>Platyhelminthes</taxon>
        <taxon>Trematoda</taxon>
        <taxon>Digenea</taxon>
        <taxon>Strigeidida</taxon>
        <taxon>Schistosomatoidea</taxon>
        <taxon>Schistosomatidae</taxon>
        <taxon>Schistosoma</taxon>
    </lineage>
</organism>
<dbReference type="Proteomes" id="UP000279833">
    <property type="component" value="Unassembled WGS sequence"/>
</dbReference>
<accession>A0A183JDH8</accession>
<sequence>MTVGEIKGKSKVEDRSEKKNQQPVEKIDITLLEEDDDFEEFPAHACVEGHPNEEATVWEDNWDDDIVDDEFTHHLRAEFQKQGKAFVVPEISANLD</sequence>
<dbReference type="OrthoDB" id="5586203at2759"/>
<evidence type="ECO:0000313" key="6">
    <source>
        <dbReference type="WBParaSite" id="SCUD_0000074001-mRNA-1"/>
    </source>
</evidence>
<keyword evidence="2" id="KW-0647">Proteasome</keyword>
<dbReference type="STRING" id="6186.A0A183JDH8"/>
<evidence type="ECO:0000256" key="3">
    <source>
        <dbReference type="SAM" id="MobiDB-lite"/>
    </source>
</evidence>
<evidence type="ECO:0000313" key="4">
    <source>
        <dbReference type="EMBL" id="VDO63508.1"/>
    </source>
</evidence>
<comment type="similarity">
    <text evidence="1 2">Belongs to the DSS1/SEM1 family.</text>
</comment>
<keyword evidence="5" id="KW-1185">Reference proteome</keyword>
<reference evidence="4 5" key="2">
    <citation type="submission" date="2018-11" db="EMBL/GenBank/DDBJ databases">
        <authorList>
            <consortium name="Pathogen Informatics"/>
        </authorList>
    </citation>
    <scope>NUCLEOTIDE SEQUENCE [LARGE SCALE GENOMIC DNA]</scope>
    <source>
        <strain evidence="4">Dakar</strain>
        <strain evidence="5">Dakar, Senegal</strain>
    </source>
</reference>
<comment type="function">
    <text evidence="2">Component of the 26S proteasome, a multiprotein complex involved in the ATP-dependent degradation of ubiquitinated proteins.</text>
</comment>
<dbReference type="GO" id="GO:0008541">
    <property type="term" value="C:proteasome regulatory particle, lid subcomplex"/>
    <property type="evidence" value="ECO:0007669"/>
    <property type="project" value="UniProtKB-UniRule"/>
</dbReference>
<dbReference type="GO" id="GO:0006406">
    <property type="term" value="P:mRNA export from nucleus"/>
    <property type="evidence" value="ECO:0007669"/>
    <property type="project" value="UniProtKB-UniRule"/>
</dbReference>
<evidence type="ECO:0000256" key="1">
    <source>
        <dbReference type="ARBA" id="ARBA00034491"/>
    </source>
</evidence>
<dbReference type="EMBL" id="UZAK01000535">
    <property type="protein sequence ID" value="VDO63508.1"/>
    <property type="molecule type" value="Genomic_DNA"/>
</dbReference>
<keyword evidence="2" id="KW-0539">Nucleus</keyword>
<dbReference type="PANTHER" id="PTHR16771">
    <property type="entry name" value="26 PROTEASOME COMPLEX SUBUNIT DSS1"/>
    <property type="match status" value="1"/>
</dbReference>